<organism evidence="2 3">
    <name type="scientific">Malassezia cuniculi</name>
    <dbReference type="NCBI Taxonomy" id="948313"/>
    <lineage>
        <taxon>Eukaryota</taxon>
        <taxon>Fungi</taxon>
        <taxon>Dikarya</taxon>
        <taxon>Basidiomycota</taxon>
        <taxon>Ustilaginomycotina</taxon>
        <taxon>Malasseziomycetes</taxon>
        <taxon>Malasseziales</taxon>
        <taxon>Malasseziaceae</taxon>
        <taxon>Malassezia</taxon>
    </lineage>
</organism>
<evidence type="ECO:0000256" key="1">
    <source>
        <dbReference type="SAM" id="MobiDB-lite"/>
    </source>
</evidence>
<reference evidence="2" key="1">
    <citation type="submission" date="2023-03" db="EMBL/GenBank/DDBJ databases">
        <title>Mating type loci evolution in Malassezia.</title>
        <authorList>
            <person name="Coelho M.A."/>
        </authorList>
    </citation>
    <scope>NUCLEOTIDE SEQUENCE</scope>
    <source>
        <strain evidence="2">CBS 11721</strain>
    </source>
</reference>
<dbReference type="EMBL" id="CP119877">
    <property type="protein sequence ID" value="WFD34044.1"/>
    <property type="molecule type" value="Genomic_DNA"/>
</dbReference>
<feature type="region of interest" description="Disordered" evidence="1">
    <location>
        <begin position="108"/>
        <end position="127"/>
    </location>
</feature>
<dbReference type="PANTHER" id="PTHR22684">
    <property type="entry name" value="NULP1-RELATED"/>
    <property type="match status" value="1"/>
</dbReference>
<dbReference type="GO" id="GO:1990112">
    <property type="term" value="C:RQC complex"/>
    <property type="evidence" value="ECO:0007669"/>
    <property type="project" value="TreeGrafter"/>
</dbReference>
<dbReference type="AlphaFoldDB" id="A0AAF0ES50"/>
<feature type="region of interest" description="Disordered" evidence="1">
    <location>
        <begin position="21"/>
        <end position="93"/>
    </location>
</feature>
<feature type="region of interest" description="Disordered" evidence="1">
    <location>
        <begin position="656"/>
        <end position="727"/>
    </location>
</feature>
<feature type="compositionally biased region" description="Low complexity" evidence="1">
    <location>
        <begin position="117"/>
        <end position="127"/>
    </location>
</feature>
<feature type="compositionally biased region" description="Acidic residues" evidence="1">
    <location>
        <begin position="657"/>
        <end position="669"/>
    </location>
</feature>
<feature type="compositionally biased region" description="Basic and acidic residues" evidence="1">
    <location>
        <begin position="702"/>
        <end position="717"/>
    </location>
</feature>
<dbReference type="Proteomes" id="UP001219933">
    <property type="component" value="Chromosome 1"/>
</dbReference>
<dbReference type="GO" id="GO:1990116">
    <property type="term" value="P:ribosome-associated ubiquitin-dependent protein catabolic process"/>
    <property type="evidence" value="ECO:0007669"/>
    <property type="project" value="TreeGrafter"/>
</dbReference>
<dbReference type="InterPro" id="IPR006994">
    <property type="entry name" value="TCF25/Rqc1"/>
</dbReference>
<feature type="compositionally biased region" description="Low complexity" evidence="1">
    <location>
        <begin position="36"/>
        <end position="52"/>
    </location>
</feature>
<dbReference type="GO" id="GO:0072344">
    <property type="term" value="P:rescue of stalled ribosome"/>
    <property type="evidence" value="ECO:0007669"/>
    <property type="project" value="TreeGrafter"/>
</dbReference>
<dbReference type="PANTHER" id="PTHR22684:SF0">
    <property type="entry name" value="RIBOSOME QUALITY CONTROL COMPLEX SUBUNIT TCF25"/>
    <property type="match status" value="1"/>
</dbReference>
<evidence type="ECO:0000313" key="3">
    <source>
        <dbReference type="Proteomes" id="UP001219933"/>
    </source>
</evidence>
<sequence length="738" mass="80521">MSRKPNRRQQRQLEELQELQAIAQDTAAPEPEEVEAAAAPVAPAAGFAALQLDEPEEEDEPEPQPAQKRGKKKKNKKSSKAKKQEPKAADVNAMSIEEITAILEAESAPSKGTGPESNANSSQAAASATPAASLRAALSLEAQQLDPQVELRRQFGAAAIKAYEKEKGSVTTRAGARRGGAYNSNMRARTILSTPKPTWPDMGRTVVGLTMDVDETPRGRLCSWTHSRAYRQAQMQFAQAVNAFDTDALYALFRVFPWHIDTLLQLSDISRYQGDLGQASDFIERALFALERAASPQFVTSLTSSAGPMGVDFLRAENRAVWLALHRNIDLLCRRGTWRTALEWCKLMFALDMRDPHGAMMWMDFVALKSGQHAWLLQFYDKLEAQRAQTIQSTGSIDNYVAKTALDSENDGGALDWSVGVSFSRALALWALEKEQGDKTAERSSAALRLAIARHPAVVPIMCAKLDIPAPQGAQFAQREQWSKRDDALDELLGHLYIHRSLSLWKDAPVLSWFRRVLEETLPRLGKYVRGNAEDDIKLGIYRHVVVADLPEALNQQLMRYFPPDVRSPAGGVETFDPLPPSEGTRYGNDYYASLGQQTASREVPADNTFLQQILARIGNIDMDQLNALVANLDDETRDQYVGALLADIAGGHDGGADADADANTDADAEQQRTDSLDDAAGDSSIPQAATADADGEADATDLDHDAAGTGDADSRPAGESADAPGLLQRLWSSVWGA</sequence>
<feature type="compositionally biased region" description="Basic residues" evidence="1">
    <location>
        <begin position="68"/>
        <end position="81"/>
    </location>
</feature>
<protein>
    <recommendedName>
        <fullName evidence="4">Transcription factor 25</fullName>
    </recommendedName>
</protein>
<feature type="compositionally biased region" description="Acidic residues" evidence="1">
    <location>
        <begin position="53"/>
        <end position="62"/>
    </location>
</feature>
<dbReference type="Pfam" id="PF04910">
    <property type="entry name" value="Tcf25"/>
    <property type="match status" value="1"/>
</dbReference>
<evidence type="ECO:0008006" key="4">
    <source>
        <dbReference type="Google" id="ProtNLM"/>
    </source>
</evidence>
<evidence type="ECO:0000313" key="2">
    <source>
        <dbReference type="EMBL" id="WFD34044.1"/>
    </source>
</evidence>
<name>A0AAF0ES50_9BASI</name>
<keyword evidence="3" id="KW-1185">Reference proteome</keyword>
<accession>A0AAF0ES50</accession>
<proteinExistence type="predicted"/>
<gene>
    <name evidence="2" type="ORF">MCUN1_000872</name>
</gene>